<evidence type="ECO:0000256" key="5">
    <source>
        <dbReference type="ARBA" id="ARBA00022840"/>
    </source>
</evidence>
<organism evidence="10 11">
    <name type="scientific">Coccomyxa viridis</name>
    <dbReference type="NCBI Taxonomy" id="1274662"/>
    <lineage>
        <taxon>Eukaryota</taxon>
        <taxon>Viridiplantae</taxon>
        <taxon>Chlorophyta</taxon>
        <taxon>core chlorophytes</taxon>
        <taxon>Trebouxiophyceae</taxon>
        <taxon>Trebouxiophyceae incertae sedis</taxon>
        <taxon>Coccomyxaceae</taxon>
        <taxon>Coccomyxa</taxon>
    </lineage>
</organism>
<dbReference type="InterPro" id="IPR051681">
    <property type="entry name" value="Ser/Thr_Kinases-Pseudokinases"/>
</dbReference>
<evidence type="ECO:0000313" key="10">
    <source>
        <dbReference type="EMBL" id="CAK0782066.1"/>
    </source>
</evidence>
<keyword evidence="2" id="KW-0808">Transferase</keyword>
<sequence>MPLPNAAQCLALTLLGALLCELEHRRKKCLDKRRLLHDTTEQKHFLRTWRATCLSSELPFLEVGPHLGSGAFGSVHRARWRGTQVALKRINHCSSGETNLAVSREVMVGQVMSHPNLVATYRAFTLWREADELSDNDKKEAMFQQTFMIQELCEKGNLQRQRPEAKAQIDKDYLRGLLWVLKCLLDIAYGVEYMHHSGVLHGDLKCANVLCKACSTDIRGFICKVCDFGLALTVEDVTRSVRTDKRGTAQYAAPELLRNGSLCRSSDVYSFGMIAWHLVSAGSRDADMTDAQICYQVLELGWRPEIPEHLPEGYKSFVRQCWEEDREKRPSFTELRQHLTQLFKDLQQQRQQASDTRADSVQFHSHSTVHVQLAGDQPQRGEVSGNV</sequence>
<dbReference type="PROSITE" id="PS00107">
    <property type="entry name" value="PROTEIN_KINASE_ATP"/>
    <property type="match status" value="1"/>
</dbReference>
<dbReference type="PANTHER" id="PTHR44329">
    <property type="entry name" value="SERINE/THREONINE-PROTEIN KINASE TNNI3K-RELATED"/>
    <property type="match status" value="1"/>
</dbReference>
<keyword evidence="11" id="KW-1185">Reference proteome</keyword>
<dbReference type="SUPFAM" id="SSF56112">
    <property type="entry name" value="Protein kinase-like (PK-like)"/>
    <property type="match status" value="1"/>
</dbReference>
<dbReference type="EMBL" id="CAUYUE010000006">
    <property type="protein sequence ID" value="CAK0782066.1"/>
    <property type="molecule type" value="Genomic_DNA"/>
</dbReference>
<dbReference type="Proteomes" id="UP001314263">
    <property type="component" value="Unassembled WGS sequence"/>
</dbReference>
<evidence type="ECO:0000259" key="9">
    <source>
        <dbReference type="PROSITE" id="PS50011"/>
    </source>
</evidence>
<dbReference type="InterPro" id="IPR008271">
    <property type="entry name" value="Ser/Thr_kinase_AS"/>
</dbReference>
<comment type="similarity">
    <text evidence="7">Belongs to the protein kinase superfamily.</text>
</comment>
<feature type="signal peptide" evidence="8">
    <location>
        <begin position="1"/>
        <end position="20"/>
    </location>
</feature>
<dbReference type="PRINTS" id="PR00109">
    <property type="entry name" value="TYRKINASE"/>
</dbReference>
<dbReference type="SMART" id="SM00220">
    <property type="entry name" value="S_TKc"/>
    <property type="match status" value="1"/>
</dbReference>
<comment type="caution">
    <text evidence="10">The sequence shown here is derived from an EMBL/GenBank/DDBJ whole genome shotgun (WGS) entry which is preliminary data.</text>
</comment>
<dbReference type="InterPro" id="IPR000719">
    <property type="entry name" value="Prot_kinase_dom"/>
</dbReference>
<keyword evidence="5 6" id="KW-0067">ATP-binding</keyword>
<feature type="domain" description="Protein kinase" evidence="9">
    <location>
        <begin position="61"/>
        <end position="343"/>
    </location>
</feature>
<dbReference type="InterPro" id="IPR011009">
    <property type="entry name" value="Kinase-like_dom_sf"/>
</dbReference>
<evidence type="ECO:0000313" key="11">
    <source>
        <dbReference type="Proteomes" id="UP001314263"/>
    </source>
</evidence>
<gene>
    <name evidence="10" type="ORF">CVIRNUC_005544</name>
</gene>
<evidence type="ECO:0000256" key="4">
    <source>
        <dbReference type="ARBA" id="ARBA00022777"/>
    </source>
</evidence>
<dbReference type="PROSITE" id="PS00108">
    <property type="entry name" value="PROTEIN_KINASE_ST"/>
    <property type="match status" value="1"/>
</dbReference>
<accession>A0AAV1I763</accession>
<evidence type="ECO:0000256" key="1">
    <source>
        <dbReference type="ARBA" id="ARBA00022527"/>
    </source>
</evidence>
<name>A0AAV1I763_9CHLO</name>
<keyword evidence="1 7" id="KW-0723">Serine/threonine-protein kinase</keyword>
<evidence type="ECO:0000256" key="8">
    <source>
        <dbReference type="SAM" id="SignalP"/>
    </source>
</evidence>
<keyword evidence="8" id="KW-0732">Signal</keyword>
<proteinExistence type="inferred from homology"/>
<dbReference type="AlphaFoldDB" id="A0AAV1I763"/>
<dbReference type="GO" id="GO:0004674">
    <property type="term" value="F:protein serine/threonine kinase activity"/>
    <property type="evidence" value="ECO:0007669"/>
    <property type="project" value="UniProtKB-KW"/>
</dbReference>
<evidence type="ECO:0000256" key="3">
    <source>
        <dbReference type="ARBA" id="ARBA00022741"/>
    </source>
</evidence>
<dbReference type="PROSITE" id="PS50011">
    <property type="entry name" value="PROTEIN_KINASE_DOM"/>
    <property type="match status" value="1"/>
</dbReference>
<feature type="chain" id="PRO_5043527638" description="Protein kinase domain-containing protein" evidence="8">
    <location>
        <begin position="21"/>
        <end position="387"/>
    </location>
</feature>
<dbReference type="InterPro" id="IPR017441">
    <property type="entry name" value="Protein_kinase_ATP_BS"/>
</dbReference>
<keyword evidence="4" id="KW-0418">Kinase</keyword>
<reference evidence="10 11" key="1">
    <citation type="submission" date="2023-10" db="EMBL/GenBank/DDBJ databases">
        <authorList>
            <person name="Maclean D."/>
            <person name="Macfadyen A."/>
        </authorList>
    </citation>
    <scope>NUCLEOTIDE SEQUENCE [LARGE SCALE GENOMIC DNA]</scope>
</reference>
<protein>
    <recommendedName>
        <fullName evidence="9">Protein kinase domain-containing protein</fullName>
    </recommendedName>
</protein>
<dbReference type="Gene3D" id="1.10.510.10">
    <property type="entry name" value="Transferase(Phosphotransferase) domain 1"/>
    <property type="match status" value="1"/>
</dbReference>
<evidence type="ECO:0000256" key="2">
    <source>
        <dbReference type="ARBA" id="ARBA00022679"/>
    </source>
</evidence>
<feature type="binding site" evidence="6">
    <location>
        <position position="88"/>
    </location>
    <ligand>
        <name>ATP</name>
        <dbReference type="ChEBI" id="CHEBI:30616"/>
    </ligand>
</feature>
<dbReference type="Gene3D" id="3.30.200.20">
    <property type="entry name" value="Phosphorylase Kinase, domain 1"/>
    <property type="match status" value="1"/>
</dbReference>
<dbReference type="GO" id="GO:0005524">
    <property type="term" value="F:ATP binding"/>
    <property type="evidence" value="ECO:0007669"/>
    <property type="project" value="UniProtKB-UniRule"/>
</dbReference>
<evidence type="ECO:0000256" key="7">
    <source>
        <dbReference type="RuleBase" id="RU000304"/>
    </source>
</evidence>
<dbReference type="Pfam" id="PF07714">
    <property type="entry name" value="PK_Tyr_Ser-Thr"/>
    <property type="match status" value="1"/>
</dbReference>
<evidence type="ECO:0000256" key="6">
    <source>
        <dbReference type="PROSITE-ProRule" id="PRU10141"/>
    </source>
</evidence>
<keyword evidence="3 6" id="KW-0547">Nucleotide-binding</keyword>
<dbReference type="InterPro" id="IPR001245">
    <property type="entry name" value="Ser-Thr/Tyr_kinase_cat_dom"/>
</dbReference>